<accession>A0ABD1E4M8</accession>
<evidence type="ECO:0000256" key="2">
    <source>
        <dbReference type="SAM" id="MobiDB-lite"/>
    </source>
</evidence>
<name>A0ABD1E4M8_HYPHA</name>
<proteinExistence type="predicted"/>
<evidence type="ECO:0000256" key="1">
    <source>
        <dbReference type="SAM" id="Coils"/>
    </source>
</evidence>
<comment type="caution">
    <text evidence="3">The sequence shown here is derived from an EMBL/GenBank/DDBJ whole genome shotgun (WGS) entry which is preliminary data.</text>
</comment>
<feature type="region of interest" description="Disordered" evidence="2">
    <location>
        <begin position="33"/>
        <end position="93"/>
    </location>
</feature>
<gene>
    <name evidence="3" type="ORF">ABEB36_013582</name>
</gene>
<keyword evidence="4" id="KW-1185">Reference proteome</keyword>
<dbReference type="AlphaFoldDB" id="A0ABD1E4M8"/>
<dbReference type="Proteomes" id="UP001566132">
    <property type="component" value="Unassembled WGS sequence"/>
</dbReference>
<reference evidence="3 4" key="1">
    <citation type="submission" date="2024-05" db="EMBL/GenBank/DDBJ databases">
        <title>Genetic variation in Jamaican populations of the coffee berry borer (Hypothenemus hampei).</title>
        <authorList>
            <person name="Errbii M."/>
            <person name="Myrie A."/>
        </authorList>
    </citation>
    <scope>NUCLEOTIDE SEQUENCE [LARGE SCALE GENOMIC DNA]</scope>
    <source>
        <strain evidence="3">JA-Hopewell-2020-01-JO</strain>
        <tissue evidence="3">Whole body</tissue>
    </source>
</reference>
<organism evidence="3 4">
    <name type="scientific">Hypothenemus hampei</name>
    <name type="common">Coffee berry borer</name>
    <dbReference type="NCBI Taxonomy" id="57062"/>
    <lineage>
        <taxon>Eukaryota</taxon>
        <taxon>Metazoa</taxon>
        <taxon>Ecdysozoa</taxon>
        <taxon>Arthropoda</taxon>
        <taxon>Hexapoda</taxon>
        <taxon>Insecta</taxon>
        <taxon>Pterygota</taxon>
        <taxon>Neoptera</taxon>
        <taxon>Endopterygota</taxon>
        <taxon>Coleoptera</taxon>
        <taxon>Polyphaga</taxon>
        <taxon>Cucujiformia</taxon>
        <taxon>Curculionidae</taxon>
        <taxon>Scolytinae</taxon>
        <taxon>Hypothenemus</taxon>
    </lineage>
</organism>
<sequence>MSKEAEEVSVFGSSKTTLPAVIERAAGGSKIDYREASGVGDQAPALHMAPGIEEDLNRDINTDKPPNFSHNTPEQKTDKKAKDPLISVSPQTPRNRAASLNDIFKTDFTIEKSAKRKRFYINSPEKTPKIEQKTSKEFLELIKGLVAQATKMEKYIKRSHNPKKEIKETAIRMGRTCEKLKDLGILEIDGSEMKIGEEPKQQDEQLHKLLVENENLKQINVELNEKQDLELQKIKNQYETLLKENEELQKKLNKNLYINT</sequence>
<evidence type="ECO:0000313" key="3">
    <source>
        <dbReference type="EMBL" id="KAL1489638.1"/>
    </source>
</evidence>
<keyword evidence="1" id="KW-0175">Coiled coil</keyword>
<feature type="compositionally biased region" description="Basic and acidic residues" evidence="2">
    <location>
        <begin position="73"/>
        <end position="83"/>
    </location>
</feature>
<feature type="coiled-coil region" evidence="1">
    <location>
        <begin position="206"/>
        <end position="255"/>
    </location>
</feature>
<evidence type="ECO:0000313" key="4">
    <source>
        <dbReference type="Proteomes" id="UP001566132"/>
    </source>
</evidence>
<dbReference type="EMBL" id="JBDJPC010000011">
    <property type="protein sequence ID" value="KAL1489638.1"/>
    <property type="molecule type" value="Genomic_DNA"/>
</dbReference>
<protein>
    <submittedName>
        <fullName evidence="3">Uncharacterized protein</fullName>
    </submittedName>
</protein>